<dbReference type="InterPro" id="IPR057085">
    <property type="entry name" value="Ig_Irg-7"/>
</dbReference>
<dbReference type="PANTHER" id="PTHR47324">
    <property type="entry name" value="PROTEIN IRG-7-RELATED"/>
    <property type="match status" value="1"/>
</dbReference>
<reference evidence="9 10" key="2">
    <citation type="journal article" date="2019" name="G3 (Bethesda)">
        <title>Hybrid Assembly of the Genome of the Entomopathogenic Nematode Steinernema carpocapsae Identifies the X-Chromosome.</title>
        <authorList>
            <person name="Serra L."/>
            <person name="Macchietto M."/>
            <person name="Macias-Munoz A."/>
            <person name="McGill C.J."/>
            <person name="Rodriguez I.M."/>
            <person name="Rodriguez B."/>
            <person name="Murad R."/>
            <person name="Mortazavi A."/>
        </authorList>
    </citation>
    <scope>NUCLEOTIDE SEQUENCE [LARGE SCALE GENOMIC DNA]</scope>
    <source>
        <strain evidence="9 10">ALL</strain>
    </source>
</reference>
<accession>A0A4U5LQJ8</accession>
<comment type="subcellular location">
    <subcellularLocation>
        <location evidence="1">Secreted</location>
    </subcellularLocation>
</comment>
<proteinExistence type="predicted"/>
<dbReference type="CDD" id="cd00037">
    <property type="entry name" value="CLECT"/>
    <property type="match status" value="1"/>
</dbReference>
<reference evidence="9 10" key="1">
    <citation type="journal article" date="2015" name="Genome Biol.">
        <title>Comparative genomics of Steinernema reveals deeply conserved gene regulatory networks.</title>
        <authorList>
            <person name="Dillman A.R."/>
            <person name="Macchietto M."/>
            <person name="Porter C.F."/>
            <person name="Rogers A."/>
            <person name="Williams B."/>
            <person name="Antoshechkin I."/>
            <person name="Lee M.M."/>
            <person name="Goodwin Z."/>
            <person name="Lu X."/>
            <person name="Lewis E.E."/>
            <person name="Goodrich-Blair H."/>
            <person name="Stock S.P."/>
            <person name="Adams B.J."/>
            <person name="Sternberg P.W."/>
            <person name="Mortazavi A."/>
        </authorList>
    </citation>
    <scope>NUCLEOTIDE SEQUENCE [LARGE SCALE GENOMIC DNA]</scope>
    <source>
        <strain evidence="9 10">ALL</strain>
    </source>
</reference>
<dbReference type="InterPro" id="IPR016186">
    <property type="entry name" value="C-type_lectin-like/link_sf"/>
</dbReference>
<feature type="signal peptide" evidence="6">
    <location>
        <begin position="1"/>
        <end position="19"/>
    </location>
</feature>
<dbReference type="Gene3D" id="2.10.25.10">
    <property type="entry name" value="Laminin"/>
    <property type="match status" value="2"/>
</dbReference>
<evidence type="ECO:0000259" key="7">
    <source>
        <dbReference type="PROSITE" id="PS50026"/>
    </source>
</evidence>
<keyword evidence="3 6" id="KW-0732">Signal</keyword>
<sequence>MRLRALLLLLPLVALSVLAVEDAIFEEELNGKCKQGFGGPNCDPICDKKLPIIRHTQMDGDMVVFETSRQCDRSVQFPVDASMSYIRVEILAAGKNSEPYAKIYGPNGIQLIPSKVLSPDHAQQFLALYHVSGAQGQYNATLNSMELDTCSLVVKTASSITINGGFVTNVHSDRIQRGSIDGGQGVGIMPTQDTPSYFAFEASGLDDVGSATDISFYRRDMSLPNTYKVTRRYHCTASSIMATPFTCTVAGGDYVMKIRGSDSAGNEWQRMYGFFCNANASLITTPAPGVTTQRPIPPTSCENDGVIIDSGYPNATCWCSPKFTGNRCQYRICFNGGYYGDDNQCVCNPGYSGDFCESIGCPNRPTEPTKPTKRAFVYVVRGSTSMESARQGILSSAQNALLLAQLQDEDMFEKFTLVVYNNHAILSKNDFDDKMDFFDAINNTKFTDDASCGDNTFENIYVTLTSTGVAEYPTSPIFVFSNARPDDGEATKDMLVDQLGKYRGQVNFIVVHDNTTGCNLNEASPQYEAMRYLAAYSQGLVIKVAPKDIGGAVGIFIESITAADVVLSNDHFVSCNNAPKFQSVFMDESDGRNKSMYVIGTGKGFKPIVISPLRQTLTPKLFGNHGELAIYQYKAPIRGNYLISVSTSDGSACQYRVLEKNWFDTVFGVSQGINDDMYTSDPVYNHTNALVVRMRGIYGFMYNPDMLYAEATVWTNDPTNADQRVALYTSSGQLRRGCSFNLFFGFWTCMNYEQILYVTVFIDDKNGFTVERTMTTMCRPRILPPSMDGSCKNGGVPDKEFANNTCICPPGFQGNHCENIICQNNGNAHSMGYCTCRPGFAGRFCEIAACVQTNTHVFEPNNKAITFLVHDSLFMRTAIDQMLADVSRMIYGFEHQHPEWIRHYILISFDDQGYDILADTRDPVDFVVRFAAFRDRNQNKTGFSCDNLHVFEALHNALNSSGVVGYEGGIIYTFLNGLPAIDMDNYQNLMEQSILNSIQLNFVEMSGSPCGKSLKDTKVQLLYALAAGTGGQYKQAMSLDAGKVLLSIPYEYKSSFIYENYYDDCSKPTSFYFPIDAQTQGFTANIIGDTKGTVNYKYPIDGRIAHLHNEVTLYNSVGLASRMMLVTRPCDEGFIQMKDNICVWISTKKTLLWQDAKQECEDHNAALPIVFDSGDDNDYRAFIGSQPFWLGLNDVDKIGVWNWATRGNSGLTLNATGYTNWAKGQPYVDQNKRCVYSNGTSGWVVGDCAQSLPFMCIKNSYDDTYIPGALGRAPLPTGMWKMTLQTYSGPCMVKIHAQSGIRVQNAYVTHIHDDFGSPFLLPGNKTENRIISHVSGLEPPTDRNADTGALQFAQIYESKDMQMLAGVQYYPRSDCLYDYISRPFHCTNNFINVISNGIDAWGNAFQRINPVLCIDKFDSGKCENNGVMDQKAHACICPPNFFGERCEIPVCLHGGVLRDSGATATMDTPDSSVRFPSAPATTSSTPTSTLPTTRPSLSLLTAASTVFRQTLSAAFRS</sequence>
<dbReference type="Gene3D" id="3.10.100.10">
    <property type="entry name" value="Mannose-Binding Protein A, subunit A"/>
    <property type="match status" value="1"/>
</dbReference>
<dbReference type="InterPro" id="IPR016187">
    <property type="entry name" value="CTDL_fold"/>
</dbReference>
<dbReference type="PROSITE" id="PS50026">
    <property type="entry name" value="EGF_3"/>
    <property type="match status" value="3"/>
</dbReference>
<evidence type="ECO:0000256" key="2">
    <source>
        <dbReference type="ARBA" id="ARBA00022525"/>
    </source>
</evidence>
<dbReference type="InterPro" id="IPR000742">
    <property type="entry name" value="EGF"/>
</dbReference>
<dbReference type="STRING" id="34508.A0A4U5LQJ8"/>
<protein>
    <recommendedName>
        <fullName evidence="11">EGF-like domain-containing protein</fullName>
    </recommendedName>
</protein>
<evidence type="ECO:0000256" key="6">
    <source>
        <dbReference type="SAM" id="SignalP"/>
    </source>
</evidence>
<dbReference type="OrthoDB" id="441660at2759"/>
<feature type="region of interest" description="Disordered" evidence="5">
    <location>
        <begin position="1463"/>
        <end position="1494"/>
    </location>
</feature>
<name>A0A4U5LQJ8_STECR</name>
<dbReference type="Pfam" id="PF25106">
    <property type="entry name" value="VWA_4"/>
    <property type="match status" value="1"/>
</dbReference>
<evidence type="ECO:0000313" key="9">
    <source>
        <dbReference type="EMBL" id="TKR58233.1"/>
    </source>
</evidence>
<dbReference type="SMART" id="SM00034">
    <property type="entry name" value="CLECT"/>
    <property type="match status" value="1"/>
</dbReference>
<keyword evidence="10" id="KW-1185">Reference proteome</keyword>
<gene>
    <name evidence="9" type="ORF">L596_029707</name>
</gene>
<feature type="domain" description="EGF-like" evidence="7">
    <location>
        <begin position="324"/>
        <end position="357"/>
    </location>
</feature>
<keyword evidence="4" id="KW-1015">Disulfide bond</keyword>
<evidence type="ECO:0000259" key="8">
    <source>
        <dbReference type="PROSITE" id="PS50041"/>
    </source>
</evidence>
<dbReference type="Pfam" id="PF00059">
    <property type="entry name" value="Lectin_C"/>
    <property type="match status" value="1"/>
</dbReference>
<feature type="chain" id="PRO_5020513888" description="EGF-like domain-containing protein" evidence="6">
    <location>
        <begin position="20"/>
        <end position="1517"/>
    </location>
</feature>
<dbReference type="InterPro" id="IPR057086">
    <property type="entry name" value="GBD_Irg-7_N"/>
</dbReference>
<evidence type="ECO:0008006" key="11">
    <source>
        <dbReference type="Google" id="ProtNLM"/>
    </source>
</evidence>
<evidence type="ECO:0000256" key="5">
    <source>
        <dbReference type="SAM" id="MobiDB-lite"/>
    </source>
</evidence>
<dbReference type="Pfam" id="PF24415">
    <property type="entry name" value="Ig_Irg-7"/>
    <property type="match status" value="2"/>
</dbReference>
<dbReference type="PROSITE" id="PS01186">
    <property type="entry name" value="EGF_2"/>
    <property type="match status" value="2"/>
</dbReference>
<keyword evidence="2" id="KW-0964">Secreted</keyword>
<comment type="caution">
    <text evidence="9">The sequence shown here is derived from an EMBL/GenBank/DDBJ whole genome shotgun (WGS) entry which is preliminary data.</text>
</comment>
<dbReference type="Pfam" id="PF23623">
    <property type="entry name" value="GBD_IRG7_N"/>
    <property type="match status" value="1"/>
</dbReference>
<feature type="domain" description="C-type lectin" evidence="8">
    <location>
        <begin position="1138"/>
        <end position="1257"/>
    </location>
</feature>
<feature type="disulfide bond" evidence="4">
    <location>
        <begin position="347"/>
        <end position="356"/>
    </location>
</feature>
<keyword evidence="4" id="KW-0245">EGF-like domain</keyword>
<dbReference type="EMBL" id="AZBU02000013">
    <property type="protein sequence ID" value="TKR58233.1"/>
    <property type="molecule type" value="Genomic_DNA"/>
</dbReference>
<comment type="caution">
    <text evidence="4">Lacks conserved residue(s) required for the propagation of feature annotation.</text>
</comment>
<dbReference type="SUPFAM" id="SSF56436">
    <property type="entry name" value="C-type lectin-like"/>
    <property type="match status" value="1"/>
</dbReference>
<dbReference type="SMART" id="SM00181">
    <property type="entry name" value="EGF"/>
    <property type="match status" value="4"/>
</dbReference>
<dbReference type="PROSITE" id="PS00022">
    <property type="entry name" value="EGF_1"/>
    <property type="match status" value="3"/>
</dbReference>
<evidence type="ECO:0000256" key="1">
    <source>
        <dbReference type="ARBA" id="ARBA00004613"/>
    </source>
</evidence>
<feature type="domain" description="EGF-like" evidence="7">
    <location>
        <begin position="813"/>
        <end position="846"/>
    </location>
</feature>
<dbReference type="InterPro" id="IPR053295">
    <property type="entry name" value="Innate_immunity_reg"/>
</dbReference>
<dbReference type="InterPro" id="IPR006582">
    <property type="entry name" value="MD_domain"/>
</dbReference>
<feature type="disulfide bond" evidence="4">
    <location>
        <begin position="1437"/>
        <end position="1446"/>
    </location>
</feature>
<evidence type="ECO:0000256" key="4">
    <source>
        <dbReference type="PROSITE-ProRule" id="PRU00076"/>
    </source>
</evidence>
<feature type="disulfide bond" evidence="4">
    <location>
        <begin position="836"/>
        <end position="845"/>
    </location>
</feature>
<feature type="compositionally biased region" description="Low complexity" evidence="5">
    <location>
        <begin position="1476"/>
        <end position="1494"/>
    </location>
</feature>
<organism evidence="9 10">
    <name type="scientific">Steinernema carpocapsae</name>
    <name type="common">Entomopathogenic nematode</name>
    <dbReference type="NCBI Taxonomy" id="34508"/>
    <lineage>
        <taxon>Eukaryota</taxon>
        <taxon>Metazoa</taxon>
        <taxon>Ecdysozoa</taxon>
        <taxon>Nematoda</taxon>
        <taxon>Chromadorea</taxon>
        <taxon>Rhabditida</taxon>
        <taxon>Tylenchina</taxon>
        <taxon>Panagrolaimomorpha</taxon>
        <taxon>Strongyloidoidea</taxon>
        <taxon>Steinernematidae</taxon>
        <taxon>Steinernema</taxon>
    </lineage>
</organism>
<dbReference type="InterPro" id="IPR056861">
    <property type="entry name" value="HMCN1-like_VWA"/>
</dbReference>
<evidence type="ECO:0000256" key="3">
    <source>
        <dbReference type="ARBA" id="ARBA00022729"/>
    </source>
</evidence>
<dbReference type="SMART" id="SM00604">
    <property type="entry name" value="MD"/>
    <property type="match status" value="2"/>
</dbReference>
<dbReference type="PROSITE" id="PS50041">
    <property type="entry name" value="C_TYPE_LECTIN_2"/>
    <property type="match status" value="1"/>
</dbReference>
<feature type="domain" description="EGF-like" evidence="7">
    <location>
        <begin position="1409"/>
        <end position="1447"/>
    </location>
</feature>
<dbReference type="InterPro" id="IPR001304">
    <property type="entry name" value="C-type_lectin-like"/>
</dbReference>
<dbReference type="PANTHER" id="PTHR47324:SF3">
    <property type="entry name" value="EGF-LIKE DOMAIN-CONTAINING PROTEIN"/>
    <property type="match status" value="1"/>
</dbReference>
<dbReference type="Proteomes" id="UP000298663">
    <property type="component" value="Unassembled WGS sequence"/>
</dbReference>
<evidence type="ECO:0000313" key="10">
    <source>
        <dbReference type="Proteomes" id="UP000298663"/>
    </source>
</evidence>